<accession>A0ABS8VJM3</accession>
<evidence type="ECO:0000313" key="2">
    <source>
        <dbReference type="Proteomes" id="UP000823775"/>
    </source>
</evidence>
<protein>
    <submittedName>
        <fullName evidence="1">Uncharacterized protein</fullName>
    </submittedName>
</protein>
<keyword evidence="2" id="KW-1185">Reference proteome</keyword>
<organism evidence="1 2">
    <name type="scientific">Datura stramonium</name>
    <name type="common">Jimsonweed</name>
    <name type="synonym">Common thornapple</name>
    <dbReference type="NCBI Taxonomy" id="4076"/>
    <lineage>
        <taxon>Eukaryota</taxon>
        <taxon>Viridiplantae</taxon>
        <taxon>Streptophyta</taxon>
        <taxon>Embryophyta</taxon>
        <taxon>Tracheophyta</taxon>
        <taxon>Spermatophyta</taxon>
        <taxon>Magnoliopsida</taxon>
        <taxon>eudicotyledons</taxon>
        <taxon>Gunneridae</taxon>
        <taxon>Pentapetalae</taxon>
        <taxon>asterids</taxon>
        <taxon>lamiids</taxon>
        <taxon>Solanales</taxon>
        <taxon>Solanaceae</taxon>
        <taxon>Solanoideae</taxon>
        <taxon>Datureae</taxon>
        <taxon>Datura</taxon>
    </lineage>
</organism>
<name>A0ABS8VJM3_DATST</name>
<sequence length="67" mass="7462">MEELSIMSLQFGTDVKKIRGIRGLQQLSHQVTDGVIQGALSSTRNPNSRVVIWARDPWEKNATLILG</sequence>
<reference evidence="1 2" key="1">
    <citation type="journal article" date="2021" name="BMC Genomics">
        <title>Datura genome reveals duplications of psychoactive alkaloid biosynthetic genes and high mutation rate following tissue culture.</title>
        <authorList>
            <person name="Rajewski A."/>
            <person name="Carter-House D."/>
            <person name="Stajich J."/>
            <person name="Litt A."/>
        </authorList>
    </citation>
    <scope>NUCLEOTIDE SEQUENCE [LARGE SCALE GENOMIC DNA]</scope>
    <source>
        <strain evidence="1">AR-01</strain>
    </source>
</reference>
<evidence type="ECO:0000313" key="1">
    <source>
        <dbReference type="EMBL" id="MCD9646531.1"/>
    </source>
</evidence>
<dbReference type="EMBL" id="JACEIK010004831">
    <property type="protein sequence ID" value="MCD9646531.1"/>
    <property type="molecule type" value="Genomic_DNA"/>
</dbReference>
<dbReference type="Proteomes" id="UP000823775">
    <property type="component" value="Unassembled WGS sequence"/>
</dbReference>
<gene>
    <name evidence="1" type="ORF">HAX54_036450</name>
</gene>
<proteinExistence type="predicted"/>
<comment type="caution">
    <text evidence="1">The sequence shown here is derived from an EMBL/GenBank/DDBJ whole genome shotgun (WGS) entry which is preliminary data.</text>
</comment>